<protein>
    <recommendedName>
        <fullName evidence="4">3'-5' exonuclease domain-containing protein</fullName>
    </recommendedName>
</protein>
<sequence>MKELSFESEGEVIYEYITTIENVIIKFNSYISKKKTQKNVIENKEFLNNIVWKYLDNFIPSKLSRHMKCAQNRNFYQYIFLCAFYHIVVKYITYDPLFILQSVLEKRNEDSEYEDESGVITEYDKRNVSHTDEINISQNGERCVKKENNNNVKAQKCDNQNIPKNKNENEKNQIYSELIKIFTDQNIEFKEINNNYLIHNSTYEKICDIIYSFGILCYIYEFYTFFKIKNIKISKNENFSLNFFNWIYDIKYSILKSIKPSNANKADNYYLQNEETIKNKLTYSYFSEHVMKIWMNTNNKDPNCEMIKYDKDNILHSEQIKDYLNYVKYNFINIRETINKSHELFELENWCIDNEFFNYIFIKKKQIEEIFILSFDTKGNSQLYSNGNIKEIQNSKICSNECYNNIDDSNTAYGLIKKEICISKRYENGESFENFEKKCALSSTVNSENVTRKSSFVDIDNIKHDENTISSSKSSVINKMENFENFENYENYENFENIKQHLEGLYEKMKSLKTSKLYVPIYLYINYVFDFFNNNNDSTNCSINNRNGNRNPNHNRRKYKKINNFNLDFNEESQENTQKNISNNCNNNNSVHNENNLKQIFYILLYLGDIAEFIVHKKKTIDKKDIFNNLKKYIDTELFNYENSFENEENFIKEMKNKNDIECKEYHRIFFNPAIGYEQEYIARKNGIISCTNQIDYNSLKCNIKEDISSQDDSVGSVSNGDICGQGEKNKKNDNDNDSSLRNKENNNIPLKSRYIIQINNFVNEYIYMFISYVSLNVTRIAILLIDKYNLAIPNNYLDLSCYVYICNNNKNNSNLLYFISKYNIHHYFFSNDIVNKDPKNNYYKYNNSENLENPTKQTDYNCMYINDIITFKCVSYEDQKMYPSKRESKFKNKENKIWNNEIYYHTRRQSNCSRSSKKERSSNSTNSNRYEGCYVDKSKGNRNENNVSTLYNSNNKLNNSNCDKYKDDYSYVSTSAKKEKEVPYDQTKLLTPKKETNHLGVEYKDMISSINNCSNEQNGKTNEHIQCIQIYLDDKIRCVEMKDGKDNSDGYSIEINEKKLLPDDVRENNQFETPKREDIHNKGNENGIFNNKQIIDIKNTKYINDYRNCSKNNLDNHYNVYSTYENSNASYDNSNKNNYSSENNKISSSRSSSIDDKYHSNDCSNTNSDKIVSENSSRCNSSNINRRIHLNVTKINTINFLDRSIYPIKLNISHNLQINDLFISDTKVSNCVEHCKGDKTLELELIKQKLISGNTKYAIKLIKMFNYELLQFPNLFFYLNYKSYNYLLNNFDKKYIIYYLFDNPKYLKMYFYSLLKKKKLEHCLIALYFLYPNYISFDDSYFQMFYFLYFKNQKGEKGSYNYSNYLDYHISNNDKMFMYDHQNKRAHDNDYKSMNKKYLTTNNMCNHVINCNTISNCENEFNINNVRGVNSGTWSYNNIYYFLKKDCVIINESHIMLKNEEVMSEDSITRRIYKISDVFKYLDVFEKFKKINSEIVKNSFDYLVKRNGTCSCNKNYICINDLGSSLKEIVVIEYFDDFLTLYEYIKKNENIIFVDAEWKCAVFRENPIISIFQIALKNSNLSYIIDVKKITIENYEINYYISELFRDENIIKIGVAFINNDMLQFKKFYDVLNMLQCEKYSNILLKENSKDKNMNQENGNKYKYNINDNTNNYNNDDLLKKIMRNFFRLDNNYRNGCNTNYFNNYNNGNKYYNFVKKKEYDQKKSIYNLNDDISYKNIYPVNYFLKYKKNKTLINKQLNTKCKVCNKTGIYSCIHKYYDLKNIYNKYYEHLKNSFPCLKKNASLSVKLFGKALFPDKEVNKEYQIINWNFRPLSFKSLEYAILDVLILKQFYILIQSKLSVNIEDDL</sequence>
<dbReference type="SUPFAM" id="SSF53098">
    <property type="entry name" value="Ribonuclease H-like"/>
    <property type="match status" value="2"/>
</dbReference>
<evidence type="ECO:0000256" key="1">
    <source>
        <dbReference type="SAM" id="MobiDB-lite"/>
    </source>
</evidence>
<organism evidence="2 3">
    <name type="scientific">Plasmodium chabaudi chabaudi</name>
    <dbReference type="NCBI Taxonomy" id="31271"/>
    <lineage>
        <taxon>Eukaryota</taxon>
        <taxon>Sar</taxon>
        <taxon>Alveolata</taxon>
        <taxon>Apicomplexa</taxon>
        <taxon>Aconoidasida</taxon>
        <taxon>Haemosporida</taxon>
        <taxon>Plasmodiidae</taxon>
        <taxon>Plasmodium</taxon>
        <taxon>Plasmodium (Vinckeia)</taxon>
    </lineage>
</organism>
<proteinExistence type="predicted"/>
<dbReference type="InterPro" id="IPR036397">
    <property type="entry name" value="RNaseH_sf"/>
</dbReference>
<feature type="compositionally biased region" description="Polar residues" evidence="1">
    <location>
        <begin position="711"/>
        <end position="720"/>
    </location>
</feature>
<name>A0A1D3LAS4_PLACU</name>
<dbReference type="EMBL" id="LT608154">
    <property type="protein sequence ID" value="SCL96754.1"/>
    <property type="molecule type" value="Genomic_DNA"/>
</dbReference>
<evidence type="ECO:0000313" key="3">
    <source>
        <dbReference type="Proteomes" id="UP000195489"/>
    </source>
</evidence>
<feature type="compositionally biased region" description="Low complexity" evidence="1">
    <location>
        <begin position="1129"/>
        <end position="1153"/>
    </location>
</feature>
<dbReference type="InterPro" id="IPR012337">
    <property type="entry name" value="RNaseH-like_sf"/>
</dbReference>
<dbReference type="Proteomes" id="UP000195489">
    <property type="component" value="Chromosome 2"/>
</dbReference>
<feature type="compositionally biased region" description="Basic and acidic residues" evidence="1">
    <location>
        <begin position="728"/>
        <end position="745"/>
    </location>
</feature>
<feature type="region of interest" description="Disordered" evidence="1">
    <location>
        <begin position="1129"/>
        <end position="1177"/>
    </location>
</feature>
<reference evidence="2 3" key="1">
    <citation type="submission" date="2016-08" db="EMBL/GenBank/DDBJ databases">
        <authorList>
            <consortium name="Pathogen Informatics"/>
        </authorList>
    </citation>
    <scope>NUCLEOTIDE SEQUENCE [LARGE SCALE GENOMIC DNA]</scope>
    <source>
        <strain evidence="2 3">CB</strain>
    </source>
</reference>
<dbReference type="GO" id="GO:0003676">
    <property type="term" value="F:nucleic acid binding"/>
    <property type="evidence" value="ECO:0007669"/>
    <property type="project" value="InterPro"/>
</dbReference>
<feature type="compositionally biased region" description="Polar residues" evidence="1">
    <location>
        <begin position="1162"/>
        <end position="1175"/>
    </location>
</feature>
<dbReference type="Gene3D" id="3.30.420.10">
    <property type="entry name" value="Ribonuclease H-like superfamily/Ribonuclease H"/>
    <property type="match status" value="2"/>
</dbReference>
<feature type="region of interest" description="Disordered" evidence="1">
    <location>
        <begin position="710"/>
        <end position="745"/>
    </location>
</feature>
<feature type="region of interest" description="Disordered" evidence="1">
    <location>
        <begin position="910"/>
        <end position="940"/>
    </location>
</feature>
<evidence type="ECO:0000313" key="2">
    <source>
        <dbReference type="EMBL" id="SCL96754.1"/>
    </source>
</evidence>
<gene>
    <name evidence="2" type="ORF">PCHCB_000027900</name>
</gene>
<accession>A0A1D3LAS4</accession>
<evidence type="ECO:0008006" key="4">
    <source>
        <dbReference type="Google" id="ProtNLM"/>
    </source>
</evidence>